<protein>
    <submittedName>
        <fullName evidence="1">Uncharacterized protein</fullName>
    </submittedName>
</protein>
<accession>A0A1M2VXV2</accession>
<dbReference type="OrthoDB" id="1621678at2759"/>
<dbReference type="Gene3D" id="3.20.20.60">
    <property type="entry name" value="Phosphoenolpyruvate-binding domains"/>
    <property type="match status" value="1"/>
</dbReference>
<evidence type="ECO:0000313" key="1">
    <source>
        <dbReference type="EMBL" id="OJT12370.1"/>
    </source>
</evidence>
<gene>
    <name evidence="1" type="ORF">TRAPUB_11072</name>
</gene>
<dbReference type="EMBL" id="MNAD01000491">
    <property type="protein sequence ID" value="OJT12370.1"/>
    <property type="molecule type" value="Genomic_DNA"/>
</dbReference>
<keyword evidence="2" id="KW-1185">Reference proteome</keyword>
<dbReference type="STRING" id="154538.A0A1M2VXV2"/>
<reference evidence="1 2" key="1">
    <citation type="submission" date="2016-10" db="EMBL/GenBank/DDBJ databases">
        <title>Genome sequence of the basidiomycete white-rot fungus Trametes pubescens.</title>
        <authorList>
            <person name="Makela M.R."/>
            <person name="Granchi Z."/>
            <person name="Peng M."/>
            <person name="De Vries R.P."/>
            <person name="Grigoriev I."/>
            <person name="Riley R."/>
            <person name="Hilden K."/>
        </authorList>
    </citation>
    <scope>NUCLEOTIDE SEQUENCE [LARGE SCALE GENOMIC DNA]</scope>
    <source>
        <strain evidence="1 2">FBCC735</strain>
    </source>
</reference>
<sequence>MFCTSGSQAAQRAKEGFDMINVGTDSTAMAESLARNLAIAAGTGEGQRDVGY</sequence>
<name>A0A1M2VXV2_TRAPU</name>
<dbReference type="InterPro" id="IPR040442">
    <property type="entry name" value="Pyrv_kinase-like_dom_sf"/>
</dbReference>
<dbReference type="AlphaFoldDB" id="A0A1M2VXV2"/>
<evidence type="ECO:0000313" key="2">
    <source>
        <dbReference type="Proteomes" id="UP000184267"/>
    </source>
</evidence>
<organism evidence="1 2">
    <name type="scientific">Trametes pubescens</name>
    <name type="common">White-rot fungus</name>
    <dbReference type="NCBI Taxonomy" id="154538"/>
    <lineage>
        <taxon>Eukaryota</taxon>
        <taxon>Fungi</taxon>
        <taxon>Dikarya</taxon>
        <taxon>Basidiomycota</taxon>
        <taxon>Agaricomycotina</taxon>
        <taxon>Agaricomycetes</taxon>
        <taxon>Polyporales</taxon>
        <taxon>Polyporaceae</taxon>
        <taxon>Trametes</taxon>
    </lineage>
</organism>
<proteinExistence type="predicted"/>
<dbReference type="Proteomes" id="UP000184267">
    <property type="component" value="Unassembled WGS sequence"/>
</dbReference>
<comment type="caution">
    <text evidence="1">The sequence shown here is derived from an EMBL/GenBank/DDBJ whole genome shotgun (WGS) entry which is preliminary data.</text>
</comment>